<reference evidence="1 2" key="1">
    <citation type="submission" date="2018-06" db="EMBL/GenBank/DDBJ databases">
        <title>Sphaerisporangium craniellae sp. nov., isolated from a marine sponge in the South China Sea.</title>
        <authorList>
            <person name="Li L."/>
        </authorList>
    </citation>
    <scope>NUCLEOTIDE SEQUENCE [LARGE SCALE GENOMIC DNA]</scope>
    <source>
        <strain evidence="1 2">LHW63015</strain>
    </source>
</reference>
<accession>A0A366LXD5</accession>
<proteinExistence type="predicted"/>
<protein>
    <submittedName>
        <fullName evidence="1">Sporulation protein</fullName>
    </submittedName>
</protein>
<keyword evidence="2" id="KW-1185">Reference proteome</keyword>
<dbReference type="PANTHER" id="PTHR40053">
    <property type="entry name" value="SPORULATION-CONTROL PROTEIN SPO0M"/>
    <property type="match status" value="1"/>
</dbReference>
<gene>
    <name evidence="1" type="ORF">DP939_20250</name>
</gene>
<evidence type="ECO:0000313" key="1">
    <source>
        <dbReference type="EMBL" id="RBQ18220.1"/>
    </source>
</evidence>
<name>A0A366LXD5_9ACTN</name>
<comment type="caution">
    <text evidence="1">The sequence shown here is derived from an EMBL/GenBank/DDBJ whole genome shotgun (WGS) entry which is preliminary data.</text>
</comment>
<dbReference type="OrthoDB" id="3431481at2"/>
<dbReference type="RefSeq" id="WP_113982298.1">
    <property type="nucleotide sequence ID" value="NZ_QMEY01000008.1"/>
</dbReference>
<dbReference type="Pfam" id="PF07070">
    <property type="entry name" value="Spo0M"/>
    <property type="match status" value="1"/>
</dbReference>
<dbReference type="InterPro" id="IPR009776">
    <property type="entry name" value="Spore_0_M"/>
</dbReference>
<sequence length="311" mass="33310">MVFKRLMGAFGVGAPSVDTVLSVPSVLPGGVLAGEVRLAGGDFDAEIEHVTLGLVAKAEAEHSEGEHEGLAEFHRARVAEPFTLRKGEQRVIPFQISLPWELPISQVQGRPLPGMALGVRTELAIAKAVDKGDLDMFAVEPLPSQERVLAAFASLGFTVRSADLEMGHIYGAHQDLPFYQEIELHPHGGHAWRVNEVELTFITSPDGLQVVLEADRRAGGFGGDAIARLQTTHDEALHRDWATEIDAWLTTLAQYPGHHDHGGHHDHDHHGGPGLGTIAAAGAVGLAGGLVAAEVAEEIFESDDEESDSDW</sequence>
<dbReference type="AlphaFoldDB" id="A0A366LXD5"/>
<evidence type="ECO:0000313" key="2">
    <source>
        <dbReference type="Proteomes" id="UP000253303"/>
    </source>
</evidence>
<organism evidence="1 2">
    <name type="scientific">Spongiactinospora rosea</name>
    <dbReference type="NCBI Taxonomy" id="2248750"/>
    <lineage>
        <taxon>Bacteria</taxon>
        <taxon>Bacillati</taxon>
        <taxon>Actinomycetota</taxon>
        <taxon>Actinomycetes</taxon>
        <taxon>Streptosporangiales</taxon>
        <taxon>Streptosporangiaceae</taxon>
        <taxon>Spongiactinospora</taxon>
    </lineage>
</organism>
<dbReference type="PANTHER" id="PTHR40053:SF1">
    <property type="entry name" value="SPORULATION-CONTROL PROTEIN SPO0M"/>
    <property type="match status" value="1"/>
</dbReference>
<dbReference type="Proteomes" id="UP000253303">
    <property type="component" value="Unassembled WGS sequence"/>
</dbReference>
<dbReference type="EMBL" id="QMEY01000008">
    <property type="protein sequence ID" value="RBQ18220.1"/>
    <property type="molecule type" value="Genomic_DNA"/>
</dbReference>